<comment type="similarity">
    <text evidence="14 15">Belongs to the XPG/RAD2 endonuclease family. FEN1 subfamily.</text>
</comment>
<dbReference type="AlphaFoldDB" id="E0VP82"/>
<dbReference type="OMA" id="MGIPWVQ"/>
<dbReference type="PRINTS" id="PR00853">
    <property type="entry name" value="XPGRADSUPER"/>
</dbReference>
<keyword evidence="8 15" id="KW-0378">Hydrolase</keyword>
<dbReference type="GO" id="GO:0017108">
    <property type="term" value="F:5'-flap endonuclease activity"/>
    <property type="evidence" value="ECO:0007669"/>
    <property type="project" value="UniProtKB-UniRule"/>
</dbReference>
<organism>
    <name type="scientific">Pediculus humanus subsp. corporis</name>
    <name type="common">Body louse</name>
    <dbReference type="NCBI Taxonomy" id="121224"/>
    <lineage>
        <taxon>Eukaryota</taxon>
        <taxon>Metazoa</taxon>
        <taxon>Ecdysozoa</taxon>
        <taxon>Arthropoda</taxon>
        <taxon>Hexapoda</taxon>
        <taxon>Insecta</taxon>
        <taxon>Pterygota</taxon>
        <taxon>Neoptera</taxon>
        <taxon>Paraneoptera</taxon>
        <taxon>Psocodea</taxon>
        <taxon>Troctomorpha</taxon>
        <taxon>Phthiraptera</taxon>
        <taxon>Anoplura</taxon>
        <taxon>Pediculidae</taxon>
        <taxon>Pediculus</taxon>
    </lineage>
</organism>
<dbReference type="Gene3D" id="3.40.50.1010">
    <property type="entry name" value="5'-nuclease"/>
    <property type="match status" value="1"/>
</dbReference>
<evidence type="ECO:0000256" key="3">
    <source>
        <dbReference type="ARBA" id="ARBA00022705"/>
    </source>
</evidence>
<evidence type="ECO:0000256" key="13">
    <source>
        <dbReference type="ARBA" id="ARBA00023242"/>
    </source>
</evidence>
<dbReference type="PANTHER" id="PTHR11081:SF9">
    <property type="entry name" value="FLAP ENDONUCLEASE 1"/>
    <property type="match status" value="1"/>
</dbReference>
<feature type="domain" description="XPG N-terminal" evidence="18">
    <location>
        <begin position="1"/>
        <end position="107"/>
    </location>
</feature>
<name>E0VP82_PEDHC</name>
<dbReference type="InParanoid" id="E0VP82"/>
<dbReference type="GO" id="GO:0004523">
    <property type="term" value="F:RNA-DNA hybrid ribonuclease activity"/>
    <property type="evidence" value="ECO:0007669"/>
    <property type="project" value="TreeGrafter"/>
</dbReference>
<keyword evidence="7 15" id="KW-0227">DNA damage</keyword>
<evidence type="ECO:0000256" key="6">
    <source>
        <dbReference type="ARBA" id="ARBA00022759"/>
    </source>
</evidence>
<dbReference type="RefSeq" id="XP_002427926.1">
    <property type="nucleotide sequence ID" value="XM_002427881.1"/>
</dbReference>
<reference evidence="20" key="3">
    <citation type="submission" date="2021-02" db="UniProtKB">
        <authorList>
            <consortium name="EnsemblMetazoa"/>
        </authorList>
    </citation>
    <scope>IDENTIFICATION</scope>
    <source>
        <strain evidence="20">USDA</strain>
    </source>
</reference>
<evidence type="ECO:0000259" key="17">
    <source>
        <dbReference type="SMART" id="SM00484"/>
    </source>
</evidence>
<dbReference type="GO" id="GO:0006284">
    <property type="term" value="P:base-excision repair"/>
    <property type="evidence" value="ECO:0007669"/>
    <property type="project" value="UniProtKB-UniRule"/>
</dbReference>
<keyword evidence="2 15" id="KW-0597">Phosphoprotein</keyword>
<keyword evidence="4 15" id="KW-0540">Nuclease</keyword>
<keyword evidence="6 15" id="KW-0255">Endonuclease</keyword>
<dbReference type="SMART" id="SM00279">
    <property type="entry name" value="HhH2"/>
    <property type="match status" value="1"/>
</dbReference>
<dbReference type="InterPro" id="IPR023426">
    <property type="entry name" value="Flap_endonuc"/>
</dbReference>
<evidence type="ECO:0000256" key="9">
    <source>
        <dbReference type="ARBA" id="ARBA00022839"/>
    </source>
</evidence>
<dbReference type="InterPro" id="IPR006085">
    <property type="entry name" value="XPG_DNA_repair_N"/>
</dbReference>
<dbReference type="FunFam" id="1.10.150.20:FF:000009">
    <property type="entry name" value="Flap endonuclease 1"/>
    <property type="match status" value="1"/>
</dbReference>
<comment type="cofactor">
    <cofactor evidence="15">
        <name>Mg(2+)</name>
        <dbReference type="ChEBI" id="CHEBI:18420"/>
    </cofactor>
    <text evidence="15">Binds 2 magnesium ions per subunit. They probably participate in the reaction catalyzed by the enzyme. May bind an additional third magnesium ion after substrate binding.</text>
</comment>
<dbReference type="SMART" id="SM00484">
    <property type="entry name" value="XPGI"/>
    <property type="match status" value="1"/>
</dbReference>
<evidence type="ECO:0000256" key="10">
    <source>
        <dbReference type="ARBA" id="ARBA00022842"/>
    </source>
</evidence>
<dbReference type="SUPFAM" id="SSF88723">
    <property type="entry name" value="PIN domain-like"/>
    <property type="match status" value="1"/>
</dbReference>
<evidence type="ECO:0000313" key="21">
    <source>
        <dbReference type="Proteomes" id="UP000009046"/>
    </source>
</evidence>
<dbReference type="PROSITE" id="PS00841">
    <property type="entry name" value="XPG_1"/>
    <property type="match status" value="1"/>
</dbReference>
<comment type="function">
    <text evidence="15">Structure-specific nuclease with 5'-flap endonuclease and 5'-3' exonuclease activities involved in DNA replication and repair. During DNA replication, cleaves the 5'-overhanging flap structure that is generated by displacement synthesis when DNA polymerase encounters the 5'-end of a downstream Okazaki fragment. It enters the flap from the 5'-end and then tracks to cleave the flap base, leaving a nick for ligation. Also involved in the long patch base excision repair (LP-BER) pathway, by cleaving within the apurinic/apyrimidinic (AP) site-terminated flap. Acts as a genome stabilization factor that prevents flaps from equilibrating into structures that lead to duplications and deletions. Also possesses 5'-3' exonuclease activity on nicked or gapped double-stranded DNA, and exhibits RNase H activity. Also involved in replication and repair of rDNA and in repairing mitochondrial DNA.</text>
</comment>
<dbReference type="SMART" id="SM00485">
    <property type="entry name" value="XPGN"/>
    <property type="match status" value="1"/>
</dbReference>
<dbReference type="HOGENOM" id="CLU_032444_2_0_1"/>
<feature type="domain" description="XPG-I" evidence="17">
    <location>
        <begin position="146"/>
        <end position="218"/>
    </location>
</feature>
<dbReference type="GO" id="GO:0005654">
    <property type="term" value="C:nucleoplasm"/>
    <property type="evidence" value="ECO:0007669"/>
    <property type="project" value="UniProtKB-SubCell"/>
</dbReference>
<evidence type="ECO:0000256" key="4">
    <source>
        <dbReference type="ARBA" id="ARBA00022722"/>
    </source>
</evidence>
<dbReference type="GO" id="GO:0005739">
    <property type="term" value="C:mitochondrion"/>
    <property type="evidence" value="ECO:0007669"/>
    <property type="project" value="UniProtKB-SubCell"/>
</dbReference>
<evidence type="ECO:0000256" key="14">
    <source>
        <dbReference type="ARBA" id="ARBA00034726"/>
    </source>
</evidence>
<dbReference type="EnsemblMetazoa" id="PHUM354370-RA">
    <property type="protein sequence ID" value="PHUM354370-PA"/>
    <property type="gene ID" value="PHUM354370"/>
</dbReference>
<dbReference type="GeneID" id="8232021"/>
<keyword evidence="12 15" id="KW-0234">DNA repair</keyword>
<keyword evidence="5 15" id="KW-0479">Metal-binding</keyword>
<sequence length="380" mass="42427">MGILGLNKLLSDVAPNAIKFSDIKNYFGRKIAIDASMTLYQFLIAVRSEGAQLTDSSGETTSHLMGTFYRTIRMVENGIKPVYVFDGKPPELKSGELSKRAEKREEAQKALAKAEESGNTEEVDKFSRRLVKVTKDHVAECKELLKLMGIPYIEAPCEAEAQCAALVKAGKVYATATEDMDALTFGSNIILRHLTFSEARKMPVQEIYLDKVLAELEMTQNEFIDLCILLGCDYCDSIKGIGPKRAIELIKKHKSLEKILENLDSGKYVVPEDWIFQEARKLFINPDVCDASNVELKWNEPDTEGLVKYLCGDKLFNEERVRNGAKKLLKGRTGQTQGRLDTFFKVISTSPAKKRKVEEKSKPTKKSKTGGAGRGRGRGK</sequence>
<dbReference type="InterPro" id="IPR019974">
    <property type="entry name" value="XPG_CS"/>
</dbReference>
<feature type="region of interest" description="Disordered" evidence="16">
    <location>
        <begin position="94"/>
        <end position="118"/>
    </location>
</feature>
<dbReference type="GO" id="GO:0000287">
    <property type="term" value="F:magnesium ion binding"/>
    <property type="evidence" value="ECO:0007669"/>
    <property type="project" value="UniProtKB-UniRule"/>
</dbReference>
<evidence type="ECO:0000256" key="5">
    <source>
        <dbReference type="ARBA" id="ARBA00022723"/>
    </source>
</evidence>
<keyword evidence="3 15" id="KW-0235">DNA replication</keyword>
<dbReference type="VEuPathDB" id="VectorBase:PHUM354370"/>
<dbReference type="CTD" id="8232021"/>
<keyword evidence="21" id="KW-1185">Reference proteome</keyword>
<dbReference type="OrthoDB" id="1937206at2759"/>
<evidence type="ECO:0000313" key="20">
    <source>
        <dbReference type="EnsemblMetazoa" id="PHUM354370-PA"/>
    </source>
</evidence>
<evidence type="ECO:0000256" key="15">
    <source>
        <dbReference type="HAMAP-Rule" id="MF_03140"/>
    </source>
</evidence>
<evidence type="ECO:0000256" key="12">
    <source>
        <dbReference type="ARBA" id="ARBA00023204"/>
    </source>
</evidence>
<dbReference type="FunFam" id="3.40.50.1010:FF:000003">
    <property type="entry name" value="Flap endonuclease 1"/>
    <property type="match status" value="1"/>
</dbReference>
<dbReference type="KEGG" id="phu:Phum_PHUM354370"/>
<dbReference type="Pfam" id="PF00752">
    <property type="entry name" value="XPG_N"/>
    <property type="match status" value="1"/>
</dbReference>
<evidence type="ECO:0000256" key="7">
    <source>
        <dbReference type="ARBA" id="ARBA00022763"/>
    </source>
</evidence>
<dbReference type="InterPro" id="IPR036279">
    <property type="entry name" value="5-3_exonuclease_C_sf"/>
</dbReference>
<evidence type="ECO:0000256" key="1">
    <source>
        <dbReference type="ARBA" id="ARBA00004173"/>
    </source>
</evidence>
<evidence type="ECO:0000256" key="8">
    <source>
        <dbReference type="ARBA" id="ARBA00022801"/>
    </source>
</evidence>
<dbReference type="InterPro" id="IPR008918">
    <property type="entry name" value="HhH2"/>
</dbReference>
<evidence type="ECO:0000256" key="16">
    <source>
        <dbReference type="SAM" id="MobiDB-lite"/>
    </source>
</evidence>
<dbReference type="EC" id="3.1.-.-" evidence="15"/>
<evidence type="ECO:0000256" key="2">
    <source>
        <dbReference type="ARBA" id="ARBA00022553"/>
    </source>
</evidence>
<dbReference type="FunCoup" id="E0VP82">
    <property type="interactions" value="1909"/>
</dbReference>
<dbReference type="GO" id="GO:0008409">
    <property type="term" value="F:5'-3' exonuclease activity"/>
    <property type="evidence" value="ECO:0007669"/>
    <property type="project" value="UniProtKB-UniRule"/>
</dbReference>
<keyword evidence="10 15" id="KW-0460">Magnesium</keyword>
<dbReference type="GO" id="GO:0003677">
    <property type="term" value="F:DNA binding"/>
    <property type="evidence" value="ECO:0007669"/>
    <property type="project" value="UniProtKB-UniRule"/>
</dbReference>
<accession>E0VP82</accession>
<dbReference type="InterPro" id="IPR006086">
    <property type="entry name" value="XPG-I_dom"/>
</dbReference>
<dbReference type="STRING" id="121224.E0VP82"/>
<proteinExistence type="inferred from homology"/>
<comment type="subcellular location">
    <subcellularLocation>
        <location evidence="1 15">Mitochondrion</location>
    </subcellularLocation>
    <subcellularLocation>
        <location evidence="15">Nucleus</location>
        <location evidence="15">Nucleolus</location>
    </subcellularLocation>
    <subcellularLocation>
        <location evidence="15">Nucleus</location>
        <location evidence="15">Nucleoplasm</location>
    </subcellularLocation>
    <text evidence="15">Resides mostly in the nucleoli and relocalizes to the nucleoplasm upon DNA damage.</text>
</comment>
<protein>
    <recommendedName>
        <fullName evidence="15">Flap endonuclease 1</fullName>
        <shortName evidence="15">FEN-1</shortName>
        <ecNumber evidence="15">3.1.-.-</ecNumber>
    </recommendedName>
    <alternativeName>
        <fullName evidence="15">Flap structure-specific endonuclease 1</fullName>
    </alternativeName>
</protein>
<dbReference type="GO" id="GO:0030145">
    <property type="term" value="F:manganese ion binding"/>
    <property type="evidence" value="ECO:0007669"/>
    <property type="project" value="TreeGrafter"/>
</dbReference>
<keyword evidence="9 15" id="KW-0269">Exonuclease</keyword>
<dbReference type="Proteomes" id="UP000009046">
    <property type="component" value="Unassembled WGS sequence"/>
</dbReference>
<dbReference type="Gene3D" id="1.10.150.20">
    <property type="entry name" value="5' to 3' exonuclease, C-terminal subdomain"/>
    <property type="match status" value="1"/>
</dbReference>
<dbReference type="GO" id="GO:0005730">
    <property type="term" value="C:nucleolus"/>
    <property type="evidence" value="ECO:0007669"/>
    <property type="project" value="UniProtKB-SubCell"/>
</dbReference>
<dbReference type="CDD" id="cd09867">
    <property type="entry name" value="PIN_FEN1"/>
    <property type="match status" value="1"/>
</dbReference>
<dbReference type="EMBL" id="DS235357">
    <property type="protein sequence ID" value="EEB15188.1"/>
    <property type="molecule type" value="Genomic_DNA"/>
</dbReference>
<keyword evidence="13 15" id="KW-0539">Nucleus</keyword>
<feature type="region of interest" description="Disordered" evidence="16">
    <location>
        <begin position="351"/>
        <end position="380"/>
    </location>
</feature>
<dbReference type="InterPro" id="IPR006084">
    <property type="entry name" value="XPG/Rad2"/>
</dbReference>
<gene>
    <name evidence="20" type="primary">8232021</name>
    <name evidence="15" type="synonym">Fen1</name>
    <name evidence="19" type="ORF">Phum_PHUM354370</name>
</gene>
<dbReference type="eggNOG" id="KOG2519">
    <property type="taxonomic scope" value="Eukaryota"/>
</dbReference>
<dbReference type="GO" id="GO:0043137">
    <property type="term" value="P:DNA replication, removal of RNA primer"/>
    <property type="evidence" value="ECO:0007669"/>
    <property type="project" value="UniProtKB-UniRule"/>
</dbReference>
<dbReference type="EMBL" id="AAZO01004118">
    <property type="status" value="NOT_ANNOTATED_CDS"/>
    <property type="molecule type" value="Genomic_DNA"/>
</dbReference>
<reference evidence="19" key="1">
    <citation type="submission" date="2007-04" db="EMBL/GenBank/DDBJ databases">
        <title>Annotation of Pediculus humanus corporis strain USDA.</title>
        <authorList>
            <person name="Kirkness E."/>
            <person name="Hannick L."/>
            <person name="Hass B."/>
            <person name="Bruggner R."/>
            <person name="Lawson D."/>
            <person name="Bidwell S."/>
            <person name="Joardar V."/>
            <person name="Caler E."/>
            <person name="Walenz B."/>
            <person name="Inman J."/>
            <person name="Schobel S."/>
            <person name="Galinsky K."/>
            <person name="Amedeo P."/>
            <person name="Strausberg R."/>
        </authorList>
    </citation>
    <scope>NUCLEOTIDE SEQUENCE</scope>
    <source>
        <strain evidence="19">USDA</strain>
    </source>
</reference>
<dbReference type="InterPro" id="IPR029060">
    <property type="entry name" value="PIN-like_dom_sf"/>
</dbReference>
<dbReference type="Pfam" id="PF00867">
    <property type="entry name" value="XPG_I"/>
    <property type="match status" value="1"/>
</dbReference>
<keyword evidence="11 15" id="KW-0496">Mitochondrion</keyword>
<dbReference type="PANTHER" id="PTHR11081">
    <property type="entry name" value="FLAP ENDONUCLEASE FAMILY MEMBER"/>
    <property type="match status" value="1"/>
</dbReference>
<dbReference type="PROSITE" id="PS00842">
    <property type="entry name" value="XPG_2"/>
    <property type="match status" value="1"/>
</dbReference>
<evidence type="ECO:0000259" key="18">
    <source>
        <dbReference type="SMART" id="SM00485"/>
    </source>
</evidence>
<dbReference type="SUPFAM" id="SSF47807">
    <property type="entry name" value="5' to 3' exonuclease, C-terminal subdomain"/>
    <property type="match status" value="1"/>
</dbReference>
<evidence type="ECO:0000313" key="19">
    <source>
        <dbReference type="EMBL" id="EEB15188.1"/>
    </source>
</evidence>
<reference evidence="19" key="2">
    <citation type="submission" date="2007-04" db="EMBL/GenBank/DDBJ databases">
        <title>The genome of the human body louse.</title>
        <authorList>
            <consortium name="The Human Body Louse Genome Consortium"/>
            <person name="Kirkness E."/>
            <person name="Walenz B."/>
            <person name="Hass B."/>
            <person name="Bruggner R."/>
            <person name="Strausberg R."/>
        </authorList>
    </citation>
    <scope>NUCLEOTIDE SEQUENCE</scope>
    <source>
        <strain evidence="19">USDA</strain>
    </source>
</reference>
<evidence type="ECO:0000256" key="11">
    <source>
        <dbReference type="ARBA" id="ARBA00023128"/>
    </source>
</evidence>
<dbReference type="HAMAP" id="MF_00614">
    <property type="entry name" value="Fen"/>
    <property type="match status" value="1"/>
</dbReference>